<evidence type="ECO:0000313" key="2">
    <source>
        <dbReference type="Proteomes" id="UP000304953"/>
    </source>
</evidence>
<dbReference type="EMBL" id="SRYA01000083">
    <property type="protein sequence ID" value="TGY90813.1"/>
    <property type="molecule type" value="Genomic_DNA"/>
</dbReference>
<name>A0AC61RP97_9FIRM</name>
<dbReference type="Proteomes" id="UP000304953">
    <property type="component" value="Unassembled WGS sequence"/>
</dbReference>
<comment type="caution">
    <text evidence="1">The sequence shown here is derived from an EMBL/GenBank/DDBJ whole genome shotgun (WGS) entry which is preliminary data.</text>
</comment>
<reference evidence="1" key="1">
    <citation type="submission" date="2019-04" db="EMBL/GenBank/DDBJ databases">
        <title>Microbes associate with the intestines of laboratory mice.</title>
        <authorList>
            <person name="Navarre W."/>
            <person name="Wong E."/>
            <person name="Huang K."/>
            <person name="Tropini C."/>
            <person name="Ng K."/>
            <person name="Yu B."/>
        </authorList>
    </citation>
    <scope>NUCLEOTIDE SEQUENCE</scope>
    <source>
        <strain evidence="1">NM01_1-7b</strain>
    </source>
</reference>
<sequence length="91" mass="10179">MENPGNKTKYLLDMFVKIRTVKALNKAVSRNSTYHDTMKRQDKAFDKLDNAELSKEQSAIVDKSLSVPMISAQHMVQPLQIGIAGRNKACA</sequence>
<gene>
    <name evidence="1" type="ORF">E5329_24255</name>
</gene>
<protein>
    <submittedName>
        <fullName evidence="1">Uncharacterized protein</fullName>
    </submittedName>
</protein>
<evidence type="ECO:0000313" key="1">
    <source>
        <dbReference type="EMBL" id="TGY90813.1"/>
    </source>
</evidence>
<proteinExistence type="predicted"/>
<accession>A0AC61RP97</accession>
<organism evidence="1 2">
    <name type="scientific">Petralouisia muris</name>
    <dbReference type="NCBI Taxonomy" id="3032872"/>
    <lineage>
        <taxon>Bacteria</taxon>
        <taxon>Bacillati</taxon>
        <taxon>Bacillota</taxon>
        <taxon>Clostridia</taxon>
        <taxon>Lachnospirales</taxon>
        <taxon>Lachnospiraceae</taxon>
        <taxon>Petralouisia</taxon>
    </lineage>
</organism>
<keyword evidence="2" id="KW-1185">Reference proteome</keyword>